<dbReference type="RefSeq" id="WP_149679031.1">
    <property type="nucleotide sequence ID" value="NZ_FQZP01000034.1"/>
</dbReference>
<evidence type="ECO:0000313" key="2">
    <source>
        <dbReference type="Proteomes" id="UP000324781"/>
    </source>
</evidence>
<name>A0A1M6HNQ1_9FIRM</name>
<gene>
    <name evidence="1" type="ORF">SAMN05444373_10345</name>
</gene>
<dbReference type="EMBL" id="FQZP01000034">
    <property type="protein sequence ID" value="SHJ23827.1"/>
    <property type="molecule type" value="Genomic_DNA"/>
</dbReference>
<organism evidence="1 2">
    <name type="scientific">Thermoclostridium caenicola</name>
    <dbReference type="NCBI Taxonomy" id="659425"/>
    <lineage>
        <taxon>Bacteria</taxon>
        <taxon>Bacillati</taxon>
        <taxon>Bacillota</taxon>
        <taxon>Clostridia</taxon>
        <taxon>Eubacteriales</taxon>
        <taxon>Oscillospiraceae</taxon>
        <taxon>Thermoclostridium</taxon>
    </lineage>
</organism>
<dbReference type="GO" id="GO:0016787">
    <property type="term" value="F:hydrolase activity"/>
    <property type="evidence" value="ECO:0007669"/>
    <property type="project" value="UniProtKB-KW"/>
</dbReference>
<protein>
    <submittedName>
        <fullName evidence="1">S-formylglutathione hydrolase FrmB</fullName>
    </submittedName>
</protein>
<dbReference type="InterPro" id="IPR000801">
    <property type="entry name" value="Esterase-like"/>
</dbReference>
<dbReference type="PANTHER" id="PTHR48098:SF1">
    <property type="entry name" value="DIACYLGLYCEROL ACYLTRANSFERASE_MYCOLYLTRANSFERASE AG85A"/>
    <property type="match status" value="1"/>
</dbReference>
<dbReference type="InterPro" id="IPR050583">
    <property type="entry name" value="Mycobacterial_A85_antigen"/>
</dbReference>
<dbReference type="Pfam" id="PF00756">
    <property type="entry name" value="Esterase"/>
    <property type="match status" value="1"/>
</dbReference>
<dbReference type="InterPro" id="IPR029058">
    <property type="entry name" value="AB_hydrolase_fold"/>
</dbReference>
<dbReference type="AlphaFoldDB" id="A0A1M6HNQ1"/>
<dbReference type="Proteomes" id="UP000324781">
    <property type="component" value="Unassembled WGS sequence"/>
</dbReference>
<accession>A0A1M6HNQ1</accession>
<dbReference type="SUPFAM" id="SSF53474">
    <property type="entry name" value="alpha/beta-Hydrolases"/>
    <property type="match status" value="1"/>
</dbReference>
<dbReference type="PANTHER" id="PTHR48098">
    <property type="entry name" value="ENTEROCHELIN ESTERASE-RELATED"/>
    <property type="match status" value="1"/>
</dbReference>
<dbReference type="GO" id="GO:0016747">
    <property type="term" value="F:acyltransferase activity, transferring groups other than amino-acyl groups"/>
    <property type="evidence" value="ECO:0007669"/>
    <property type="project" value="TreeGrafter"/>
</dbReference>
<dbReference type="OrthoDB" id="9803578at2"/>
<reference evidence="1 2" key="1">
    <citation type="submission" date="2016-11" db="EMBL/GenBank/DDBJ databases">
        <authorList>
            <person name="Varghese N."/>
            <person name="Submissions S."/>
        </authorList>
    </citation>
    <scope>NUCLEOTIDE SEQUENCE [LARGE SCALE GENOMIC DNA]</scope>
    <source>
        <strain evidence="1 2">DSM 19027</strain>
    </source>
</reference>
<dbReference type="Gene3D" id="3.40.50.1820">
    <property type="entry name" value="alpha/beta hydrolase"/>
    <property type="match status" value="1"/>
</dbReference>
<keyword evidence="2" id="KW-1185">Reference proteome</keyword>
<sequence length="270" mass="30901">MALLQINFKSEIIQMEHTLNVILPQIGLYEGEKQKQIRERGFPVLYLLHGLSDDHSVWLRHTSIERYALEYGIAVVMPNAGRSFYADMKYGPNYYTYISYEVPHIVRTMLPISSAREDNFIAGLSMGGYGAFMIALRNPEQYEAAASLSGTLDLTPGFSFPEEGYQKMAKQIFGSKLEYIKSDYNLIRLVKIKSMSGEKLPRLYMCCGTGDFVYGVNLRFRAAAMKYGLDLTYEEGPGAHEWSYWDSNLKRILTWMLGKEPQKSLELKVF</sequence>
<keyword evidence="1" id="KW-0378">Hydrolase</keyword>
<proteinExistence type="predicted"/>
<evidence type="ECO:0000313" key="1">
    <source>
        <dbReference type="EMBL" id="SHJ23827.1"/>
    </source>
</evidence>